<evidence type="ECO:0000256" key="6">
    <source>
        <dbReference type="SAM" id="MobiDB-lite"/>
    </source>
</evidence>
<evidence type="ECO:0000256" key="3">
    <source>
        <dbReference type="ARBA" id="ARBA00022692"/>
    </source>
</evidence>
<dbReference type="Gene3D" id="1.20.1740.10">
    <property type="entry name" value="Amino acid/polyamine transporter I"/>
    <property type="match status" value="1"/>
</dbReference>
<dbReference type="InterPro" id="IPR002293">
    <property type="entry name" value="AA/rel_permease1"/>
</dbReference>
<feature type="region of interest" description="Disordered" evidence="6">
    <location>
        <begin position="1"/>
        <end position="21"/>
    </location>
</feature>
<dbReference type="RefSeq" id="XP_040802127.1">
    <property type="nucleotide sequence ID" value="XM_040948570.1"/>
</dbReference>
<feature type="transmembrane region" description="Helical" evidence="7">
    <location>
        <begin position="150"/>
        <end position="167"/>
    </location>
</feature>
<evidence type="ECO:0000313" key="8">
    <source>
        <dbReference type="EMBL" id="RAK78117.1"/>
    </source>
</evidence>
<dbReference type="GeneID" id="63865903"/>
<name>A0A8G1RSY2_9EURO</name>
<evidence type="ECO:0000256" key="2">
    <source>
        <dbReference type="ARBA" id="ARBA00022448"/>
    </source>
</evidence>
<sequence>MVQVKKSGDVAPSDPHAPETRVQEGKPVLSVLGVAYSLTNSWWGVSASLVTGINSGGSALLVYGGILLALVSTAVAATLSELVSAMPNAAGQSFWARELIPRKYARLASSITGWLAWSGSIFALVVLWVYVFPSVIEQYADEQPVFKSSASVASGVASACVGSYILSHPALKIKPWYTLVACQFVNLFCFFFNIYGRTLSFVGNACLWTSLGAFVVILIAVPARAATHTSPNFVFATFSNATGWKNDGIAFIVGLINANWGFSGLDAAVHLAEEIQRPEGMVPIAIMGAIAIGFVCLTVTSFAFVLAMMFSVQDLAAFLAASFPSLELFRQALRNDVGAIVLEGLTIATGMGNNHYGMLQT</sequence>
<dbReference type="EMBL" id="KZ824639">
    <property type="protein sequence ID" value="RAK78117.1"/>
    <property type="molecule type" value="Genomic_DNA"/>
</dbReference>
<evidence type="ECO:0000256" key="1">
    <source>
        <dbReference type="ARBA" id="ARBA00004141"/>
    </source>
</evidence>
<dbReference type="AlphaFoldDB" id="A0A8G1RSY2"/>
<organism evidence="8 9">
    <name type="scientific">Aspergillus fijiensis CBS 313.89</name>
    <dbReference type="NCBI Taxonomy" id="1448319"/>
    <lineage>
        <taxon>Eukaryota</taxon>
        <taxon>Fungi</taxon>
        <taxon>Dikarya</taxon>
        <taxon>Ascomycota</taxon>
        <taxon>Pezizomycotina</taxon>
        <taxon>Eurotiomycetes</taxon>
        <taxon>Eurotiomycetidae</taxon>
        <taxon>Eurotiales</taxon>
        <taxon>Aspergillaceae</taxon>
        <taxon>Aspergillus</taxon>
    </lineage>
</organism>
<gene>
    <name evidence="8" type="ORF">BO72DRAFT_495649</name>
</gene>
<dbReference type="GO" id="GO:0016020">
    <property type="term" value="C:membrane"/>
    <property type="evidence" value="ECO:0007669"/>
    <property type="project" value="UniProtKB-SubCell"/>
</dbReference>
<evidence type="ECO:0000256" key="4">
    <source>
        <dbReference type="ARBA" id="ARBA00022989"/>
    </source>
</evidence>
<comment type="subcellular location">
    <subcellularLocation>
        <location evidence="1">Membrane</location>
        <topology evidence="1">Multi-pass membrane protein</topology>
    </subcellularLocation>
</comment>
<proteinExistence type="predicted"/>
<feature type="transmembrane region" description="Helical" evidence="7">
    <location>
        <begin position="104"/>
        <end position="130"/>
    </location>
</feature>
<feature type="transmembrane region" description="Helical" evidence="7">
    <location>
        <begin position="60"/>
        <end position="83"/>
    </location>
</feature>
<accession>A0A8G1RSY2</accession>
<evidence type="ECO:0000256" key="5">
    <source>
        <dbReference type="ARBA" id="ARBA00023136"/>
    </source>
</evidence>
<dbReference type="GO" id="GO:0022857">
    <property type="term" value="F:transmembrane transporter activity"/>
    <property type="evidence" value="ECO:0007669"/>
    <property type="project" value="InterPro"/>
</dbReference>
<keyword evidence="5 7" id="KW-0472">Membrane</keyword>
<dbReference type="PIRSF" id="PIRSF006060">
    <property type="entry name" value="AA_transporter"/>
    <property type="match status" value="1"/>
</dbReference>
<evidence type="ECO:0000313" key="9">
    <source>
        <dbReference type="Proteomes" id="UP000249789"/>
    </source>
</evidence>
<dbReference type="Proteomes" id="UP000249789">
    <property type="component" value="Unassembled WGS sequence"/>
</dbReference>
<keyword evidence="9" id="KW-1185">Reference proteome</keyword>
<feature type="transmembrane region" description="Helical" evidence="7">
    <location>
        <begin position="201"/>
        <end position="221"/>
    </location>
</feature>
<dbReference type="PANTHER" id="PTHR45649">
    <property type="entry name" value="AMINO-ACID PERMEASE BAT1"/>
    <property type="match status" value="1"/>
</dbReference>
<feature type="transmembrane region" description="Helical" evidence="7">
    <location>
        <begin position="176"/>
        <end position="195"/>
    </location>
</feature>
<dbReference type="VEuPathDB" id="FungiDB:BO72DRAFT_495649"/>
<keyword evidence="3 7" id="KW-0812">Transmembrane</keyword>
<evidence type="ECO:0000256" key="7">
    <source>
        <dbReference type="SAM" id="Phobius"/>
    </source>
</evidence>
<protein>
    <recommendedName>
        <fullName evidence="10">Choline transport protein</fullName>
    </recommendedName>
</protein>
<keyword evidence="4 7" id="KW-1133">Transmembrane helix</keyword>
<feature type="transmembrane region" description="Helical" evidence="7">
    <location>
        <begin position="284"/>
        <end position="310"/>
    </location>
</feature>
<dbReference type="PANTHER" id="PTHR45649:SF7">
    <property type="entry name" value="CHOLINE TRANSPORT PROTEIN"/>
    <property type="match status" value="1"/>
</dbReference>
<keyword evidence="2" id="KW-0813">Transport</keyword>
<dbReference type="OrthoDB" id="3257095at2759"/>
<dbReference type="Pfam" id="PF13520">
    <property type="entry name" value="AA_permease_2"/>
    <property type="match status" value="1"/>
</dbReference>
<reference evidence="8 9" key="1">
    <citation type="submission" date="2018-02" db="EMBL/GenBank/DDBJ databases">
        <title>The genomes of Aspergillus section Nigri reveals drivers in fungal speciation.</title>
        <authorList>
            <consortium name="DOE Joint Genome Institute"/>
            <person name="Vesth T.C."/>
            <person name="Nybo J."/>
            <person name="Theobald S."/>
            <person name="Brandl J."/>
            <person name="Frisvad J.C."/>
            <person name="Nielsen K.F."/>
            <person name="Lyhne E.K."/>
            <person name="Kogle M.E."/>
            <person name="Kuo A."/>
            <person name="Riley R."/>
            <person name="Clum A."/>
            <person name="Nolan M."/>
            <person name="Lipzen A."/>
            <person name="Salamov A."/>
            <person name="Henrissat B."/>
            <person name="Wiebenga A."/>
            <person name="De vries R.P."/>
            <person name="Grigoriev I.V."/>
            <person name="Mortensen U.H."/>
            <person name="Andersen M.R."/>
            <person name="Baker S.E."/>
        </authorList>
    </citation>
    <scope>NUCLEOTIDE SEQUENCE [LARGE SCALE GENOMIC DNA]</scope>
    <source>
        <strain evidence="8 9">CBS 313.89</strain>
    </source>
</reference>
<evidence type="ECO:0008006" key="10">
    <source>
        <dbReference type="Google" id="ProtNLM"/>
    </source>
</evidence>